<dbReference type="PROSITE" id="PS50053">
    <property type="entry name" value="UBIQUITIN_2"/>
    <property type="match status" value="1"/>
</dbReference>
<dbReference type="InterPro" id="IPR019956">
    <property type="entry name" value="Ubiquitin_dom"/>
</dbReference>
<evidence type="ECO:0000259" key="16">
    <source>
        <dbReference type="PROSITE" id="PS50128"/>
    </source>
</evidence>
<evidence type="ECO:0000256" key="9">
    <source>
        <dbReference type="ARBA" id="ARBA00023187"/>
    </source>
</evidence>
<dbReference type="PANTHER" id="PTHR15316:SF1">
    <property type="entry name" value="SPLICING FACTOR 3A SUBUNIT 1"/>
    <property type="match status" value="1"/>
</dbReference>
<comment type="function">
    <text evidence="11">Component of the 17S U2 SnRNP complex of the spliceosome, a large ribonucleoprotein complex that removes introns from transcribed pre-mRNAs. The 17S U2 SnRNP complex (1) directly participates in early spliceosome assembly and (2) mediates recognition of the intron branch site during pre-mRNA splicing by promoting the selection of the pre-mRNA branch-site adenosine, the nucleophile for the first step of splicing. Within the 17S U2 SnRNP complex, SF3A1 is part of the SF3A subcomplex that contributes to the assembly of the 17S U2 snRNP, and the subsequent assembly of the pre-spliceosome 'E' complex and the pre-catalytic spliceosome 'A' complex. Involved in pre-mRNA splicing as a component of pre-catalytic spliceosome 'B' complexes.</text>
</comment>
<dbReference type="CDD" id="cd01800">
    <property type="entry name" value="Ubl_SF3a120"/>
    <property type="match status" value="1"/>
</dbReference>
<evidence type="ECO:0000256" key="14">
    <source>
        <dbReference type="SAM" id="MobiDB-lite"/>
    </source>
</evidence>
<feature type="compositionally biased region" description="Pro residues" evidence="14">
    <location>
        <begin position="575"/>
        <end position="588"/>
    </location>
</feature>
<dbReference type="Proteomes" id="UP000515163">
    <property type="component" value="Unplaced"/>
</dbReference>
<dbReference type="GO" id="GO:0071013">
    <property type="term" value="C:catalytic step 2 spliceosome"/>
    <property type="evidence" value="ECO:0007669"/>
    <property type="project" value="TreeGrafter"/>
</dbReference>
<feature type="domain" description="SURP motif" evidence="16">
    <location>
        <begin position="143"/>
        <end position="185"/>
    </location>
</feature>
<keyword evidence="8" id="KW-0007">Acetylation</keyword>
<dbReference type="Gene3D" id="1.10.10.790">
    <property type="entry name" value="Surp module"/>
    <property type="match status" value="2"/>
</dbReference>
<dbReference type="FunFam" id="3.10.20.90:FF:000091">
    <property type="entry name" value="Splicing factor 3A subunit 1"/>
    <property type="match status" value="1"/>
</dbReference>
<dbReference type="InParanoid" id="A0A6P8HPL6"/>
<proteinExistence type="predicted"/>
<feature type="compositionally biased region" description="Basic and acidic residues" evidence="14">
    <location>
        <begin position="459"/>
        <end position="477"/>
    </location>
</feature>
<dbReference type="GO" id="GO:0071004">
    <property type="term" value="C:U2-type prespliceosome"/>
    <property type="evidence" value="ECO:0007669"/>
    <property type="project" value="TreeGrafter"/>
</dbReference>
<reference evidence="18" key="1">
    <citation type="submission" date="2025-08" db="UniProtKB">
        <authorList>
            <consortium name="RefSeq"/>
        </authorList>
    </citation>
    <scope>IDENTIFICATION</scope>
    <source>
        <tissue evidence="18">Tentacle</tissue>
    </source>
</reference>
<evidence type="ECO:0000259" key="15">
    <source>
        <dbReference type="PROSITE" id="PS50053"/>
    </source>
</evidence>
<feature type="compositionally biased region" description="Pro residues" evidence="14">
    <location>
        <begin position="614"/>
        <end position="627"/>
    </location>
</feature>
<dbReference type="GO" id="GO:0016607">
    <property type="term" value="C:nuclear speck"/>
    <property type="evidence" value="ECO:0007669"/>
    <property type="project" value="UniProtKB-SubCell"/>
</dbReference>
<dbReference type="GO" id="GO:0005686">
    <property type="term" value="C:U2 snRNP"/>
    <property type="evidence" value="ECO:0007669"/>
    <property type="project" value="UniProtKB-ARBA"/>
</dbReference>
<dbReference type="FunFam" id="1.10.10.790:FF:000001">
    <property type="entry name" value="Splicing factor 3a, subunit 1"/>
    <property type="match status" value="1"/>
</dbReference>
<dbReference type="InterPro" id="IPR045146">
    <property type="entry name" value="SF3A1"/>
</dbReference>
<evidence type="ECO:0000256" key="7">
    <source>
        <dbReference type="ARBA" id="ARBA00022843"/>
    </source>
</evidence>
<keyword evidence="5" id="KW-0747">Spliceosome</keyword>
<dbReference type="InterPro" id="IPR000626">
    <property type="entry name" value="Ubiquitin-like_dom"/>
</dbReference>
<dbReference type="InterPro" id="IPR022030">
    <property type="entry name" value="SF3A1_dom"/>
</dbReference>
<dbReference type="InterPro" id="IPR035967">
    <property type="entry name" value="SWAP/Surp_sf"/>
</dbReference>
<dbReference type="SMART" id="SM00648">
    <property type="entry name" value="SWAP"/>
    <property type="match status" value="2"/>
</dbReference>
<feature type="compositionally biased region" description="Basic and acidic residues" evidence="14">
    <location>
        <begin position="515"/>
        <end position="525"/>
    </location>
</feature>
<feature type="region of interest" description="Disordered" evidence="14">
    <location>
        <begin position="332"/>
        <end position="383"/>
    </location>
</feature>
<dbReference type="Gene3D" id="3.10.20.90">
    <property type="entry name" value="Phosphatidylinositol 3-kinase Catalytic Subunit, Chain A, domain 1"/>
    <property type="match status" value="1"/>
</dbReference>
<feature type="compositionally biased region" description="Basic and acidic residues" evidence="14">
    <location>
        <begin position="629"/>
        <end position="647"/>
    </location>
</feature>
<evidence type="ECO:0000256" key="10">
    <source>
        <dbReference type="ARBA" id="ARBA00023242"/>
    </source>
</evidence>
<dbReference type="GO" id="GO:0045292">
    <property type="term" value="P:mRNA cis splicing, via spliceosome"/>
    <property type="evidence" value="ECO:0007669"/>
    <property type="project" value="InterPro"/>
</dbReference>
<dbReference type="FunCoup" id="A0A6P8HPL6">
    <property type="interactions" value="2947"/>
</dbReference>
<dbReference type="KEGG" id="aten:116294800"/>
<evidence type="ECO:0000256" key="4">
    <source>
        <dbReference type="ARBA" id="ARBA00022664"/>
    </source>
</evidence>
<organism evidence="17 18">
    <name type="scientific">Actinia tenebrosa</name>
    <name type="common">Australian red waratah sea anemone</name>
    <dbReference type="NCBI Taxonomy" id="6105"/>
    <lineage>
        <taxon>Eukaryota</taxon>
        <taxon>Metazoa</taxon>
        <taxon>Cnidaria</taxon>
        <taxon>Anthozoa</taxon>
        <taxon>Hexacorallia</taxon>
        <taxon>Actiniaria</taxon>
        <taxon>Actiniidae</taxon>
        <taxon>Actinia</taxon>
    </lineage>
</organism>
<feature type="domain" description="SURP motif" evidence="16">
    <location>
        <begin position="34"/>
        <end position="76"/>
    </location>
</feature>
<dbReference type="PANTHER" id="PTHR15316">
    <property type="entry name" value="SPLICEOSOME ASSOCIATED PROTEIN 114/SWAP SPLICING FACTOR-RELATED"/>
    <property type="match status" value="1"/>
</dbReference>
<keyword evidence="3" id="KW-0597">Phosphoprotein</keyword>
<dbReference type="InterPro" id="IPR000061">
    <property type="entry name" value="Surp"/>
</dbReference>
<feature type="compositionally biased region" description="Pro residues" evidence="14">
    <location>
        <begin position="546"/>
        <end position="568"/>
    </location>
</feature>
<dbReference type="PRINTS" id="PR00348">
    <property type="entry name" value="UBIQUITIN"/>
</dbReference>
<dbReference type="PROSITE" id="PS50128">
    <property type="entry name" value="SURP"/>
    <property type="match status" value="2"/>
</dbReference>
<name>A0A6P8HPL6_ACTTE</name>
<evidence type="ECO:0000256" key="13">
    <source>
        <dbReference type="ARBA" id="ARBA00074916"/>
    </source>
</evidence>
<evidence type="ECO:0000313" key="17">
    <source>
        <dbReference type="Proteomes" id="UP000515163"/>
    </source>
</evidence>
<evidence type="ECO:0000256" key="1">
    <source>
        <dbReference type="ARBA" id="ARBA00004324"/>
    </source>
</evidence>
<feature type="region of interest" description="Disordered" evidence="14">
    <location>
        <begin position="451"/>
        <end position="478"/>
    </location>
</feature>
<comment type="subunit">
    <text evidence="12">Component of the 17S U2 SnRNP complex, a ribonucleoprotein complex that contains small nuclear RNA (snRNA) U2 and a number of specific proteins. Part of the SF3A subcomplex of the 17S U2 SnRNP complex which is composed of three subunits; SF3A3/SAP61, SF3A2/SAP62 and SF3A1/SAP114. SF3A associates with the splicing factor SF3B and a 12S RNA unit to form the mature 17S U2 small nuclear ribonucleoprotein complex (17S U2 snRNP). SF3A1 functions as a scaffold that interacts directly with both SF3A2 and SF3A3. Identified in the spliceosome 'E' complex, a precursor of the spliceosome 'A' complex. Identified in the spliceosome 'A' and 'B' complexes. Identified in the spliceosome 'C' complex. Interacts with P2RX6; resulting in a reduction of the splicing activity.</text>
</comment>
<keyword evidence="9" id="KW-0508">mRNA splicing</keyword>
<keyword evidence="4" id="KW-0507">mRNA processing</keyword>
<feature type="domain" description="Ubiquitin-like" evidence="15">
    <location>
        <begin position="668"/>
        <end position="751"/>
    </location>
</feature>
<evidence type="ECO:0000256" key="2">
    <source>
        <dbReference type="ARBA" id="ARBA00022499"/>
    </source>
</evidence>
<protein>
    <recommendedName>
        <fullName evidence="13">Splicing factor 3A subunit 1</fullName>
    </recommendedName>
</protein>
<dbReference type="Pfam" id="PF00240">
    <property type="entry name" value="ubiquitin"/>
    <property type="match status" value="1"/>
</dbReference>
<evidence type="ECO:0000256" key="11">
    <source>
        <dbReference type="ARBA" id="ARBA00060058"/>
    </source>
</evidence>
<feature type="region of interest" description="Disordered" evidence="14">
    <location>
        <begin position="506"/>
        <end position="661"/>
    </location>
</feature>
<feature type="compositionally biased region" description="Pro residues" evidence="14">
    <location>
        <begin position="595"/>
        <end position="607"/>
    </location>
</feature>
<dbReference type="InterPro" id="IPR035563">
    <property type="entry name" value="SF3As1_ubi"/>
</dbReference>
<dbReference type="Pfam" id="PF12230">
    <property type="entry name" value="PRP21_like_P"/>
    <property type="match status" value="1"/>
</dbReference>
<keyword evidence="6" id="KW-0677">Repeat</keyword>
<dbReference type="AlphaFoldDB" id="A0A6P8HPL6"/>
<dbReference type="GO" id="GO:0000381">
    <property type="term" value="P:regulation of alternative mRNA splicing, via spliceosome"/>
    <property type="evidence" value="ECO:0007669"/>
    <property type="project" value="TreeGrafter"/>
</dbReference>
<keyword evidence="10" id="KW-0539">Nucleus</keyword>
<dbReference type="GO" id="GO:0003723">
    <property type="term" value="F:RNA binding"/>
    <property type="evidence" value="ECO:0007669"/>
    <property type="project" value="InterPro"/>
</dbReference>
<gene>
    <name evidence="18" type="primary">LOC116294800</name>
</gene>
<dbReference type="GeneID" id="116294800"/>
<evidence type="ECO:0000313" key="18">
    <source>
        <dbReference type="RefSeq" id="XP_031558319.1"/>
    </source>
</evidence>
<evidence type="ECO:0000256" key="5">
    <source>
        <dbReference type="ARBA" id="ARBA00022728"/>
    </source>
</evidence>
<evidence type="ECO:0000256" key="6">
    <source>
        <dbReference type="ARBA" id="ARBA00022737"/>
    </source>
</evidence>
<keyword evidence="7" id="KW-0832">Ubl conjugation</keyword>
<evidence type="ECO:0000256" key="8">
    <source>
        <dbReference type="ARBA" id="ARBA00022990"/>
    </source>
</evidence>
<dbReference type="FunFam" id="1.10.10.790:FF:000002">
    <property type="entry name" value="Splicing factor 3A subunit 1"/>
    <property type="match status" value="1"/>
</dbReference>
<evidence type="ECO:0000256" key="12">
    <source>
        <dbReference type="ARBA" id="ARBA00061882"/>
    </source>
</evidence>
<sequence length="754" mass="84468">MPPVTLESGEKKDEVEVSKPTIGIIYPPPEVRNIVDKTASFVSRNGPEFESRIRQNEINNPKFNFLNAGDPYNAYFQHKVKDFKEQLGKGAEPSIALYPMPTKPKPLMQQQITLPEPVIPKEPPPEYEFIADPPSISGLDLDIVKLTAQFVARNGRQFLTNLMSREQRNYQFDFLRPQHSLFNYFTKLVEQYTKVLIPPANIKEKLRKDVEDPHKILHRVKYRVEWLKHQEREKQKLEDEKEKERVAFASVDWHDFVVVETVEFKENEAGNLPPPVTQEQLGARILAQERYEKMKDHNVNEEADMNMDVEMEVDEPSEGPGHLRQQQIDMDVESNEPPQPPRSETVIKPPPLPPSISGSSAQIRRGYDPKAPKPAPPPMVPEEFLISPITGERVPASAMAEHMKINLLDPRWKEQRDRAMSEKKTQEEVYAEGFAIGSSLKQLAERRTDIFGAGDEETGIGRKIGEEEEKKPEKVTWDGHTASMAATSRRAQAGISVEQQIEAIHKSKGLIPSEESERIGPKAPEHPTIAEILRNKSNLQHSEAAHPPPPPPPPSIISPLSIPPPPPGVTTMMNAPPPPPPSMPPAAAPPKFIGLPPPPPGGHPVHPPQFMNMPPAPPMHAPPPPPQTNKREHEDEESLAKKSRVEGPEANLIPENEFIKTNPNPVTFKVQIPNLPEKSEWKLDGNPITLTLPPTDQISVIKAKIHDVTGMPAGKQKLQLGGIFIKDSNSLAYYNVSPTSMVQLQLKERGGRKK</sequence>
<dbReference type="SUPFAM" id="SSF54236">
    <property type="entry name" value="Ubiquitin-like"/>
    <property type="match status" value="1"/>
</dbReference>
<dbReference type="InterPro" id="IPR029071">
    <property type="entry name" value="Ubiquitin-like_domsf"/>
</dbReference>
<keyword evidence="17" id="KW-1185">Reference proteome</keyword>
<keyword evidence="2" id="KW-1017">Isopeptide bond</keyword>
<dbReference type="SMART" id="SM00213">
    <property type="entry name" value="UBQ"/>
    <property type="match status" value="1"/>
</dbReference>
<dbReference type="Pfam" id="PF01805">
    <property type="entry name" value="Surp"/>
    <property type="match status" value="2"/>
</dbReference>
<evidence type="ECO:0000256" key="3">
    <source>
        <dbReference type="ARBA" id="ARBA00022553"/>
    </source>
</evidence>
<dbReference type="SUPFAM" id="SSF109905">
    <property type="entry name" value="Surp module (SWAP domain)"/>
    <property type="match status" value="2"/>
</dbReference>
<accession>A0A6P8HPL6</accession>
<comment type="subcellular location">
    <subcellularLocation>
        <location evidence="1">Nucleus speckle</location>
    </subcellularLocation>
</comment>
<dbReference type="OrthoDB" id="447637at2759"/>
<dbReference type="RefSeq" id="XP_031558319.1">
    <property type="nucleotide sequence ID" value="XM_031702459.1"/>
</dbReference>